<dbReference type="Proteomes" id="UP000192596">
    <property type="component" value="Unassembled WGS sequence"/>
</dbReference>
<sequence length="100" mass="11051">MATLLLLASRKFLAFAKANNCSPVREAQDQTWPWGLDRLYALLTAHRNGKDALDDYMAPPLYEYKTLQRKSIGGSYVIETAEPAIAQAILSTQSSDFALG</sequence>
<organism evidence="2 3">
    <name type="scientific">Cryoendolithus antarcticus</name>
    <dbReference type="NCBI Taxonomy" id="1507870"/>
    <lineage>
        <taxon>Eukaryota</taxon>
        <taxon>Fungi</taxon>
        <taxon>Dikarya</taxon>
        <taxon>Ascomycota</taxon>
        <taxon>Pezizomycotina</taxon>
        <taxon>Dothideomycetes</taxon>
        <taxon>Dothideomycetidae</taxon>
        <taxon>Cladosporiales</taxon>
        <taxon>Cladosporiaceae</taxon>
        <taxon>Cryoendolithus</taxon>
    </lineage>
</organism>
<proteinExistence type="predicted"/>
<reference evidence="3" key="1">
    <citation type="submission" date="2017-03" db="EMBL/GenBank/DDBJ databases">
        <title>Genomes of endolithic fungi from Antarctica.</title>
        <authorList>
            <person name="Coleine C."/>
            <person name="Masonjones S."/>
            <person name="Stajich J.E."/>
        </authorList>
    </citation>
    <scope>NUCLEOTIDE SEQUENCE [LARGE SCALE GENOMIC DNA]</scope>
    <source>
        <strain evidence="3">CCFEE 5527</strain>
    </source>
</reference>
<gene>
    <name evidence="2" type="ORF">B0A48_05940</name>
</gene>
<protein>
    <submittedName>
        <fullName evidence="2">Uncharacterized protein</fullName>
    </submittedName>
</protein>
<name>A0A1V8TCD3_9PEZI</name>
<dbReference type="EMBL" id="NAJO01000011">
    <property type="protein sequence ID" value="OQO09049.1"/>
    <property type="molecule type" value="Genomic_DNA"/>
</dbReference>
<comment type="caution">
    <text evidence="2">The sequence shown here is derived from an EMBL/GenBank/DDBJ whole genome shotgun (WGS) entry which is preliminary data.</text>
</comment>
<evidence type="ECO:0000256" key="1">
    <source>
        <dbReference type="SAM" id="SignalP"/>
    </source>
</evidence>
<feature type="signal peptide" evidence="1">
    <location>
        <begin position="1"/>
        <end position="18"/>
    </location>
</feature>
<keyword evidence="1" id="KW-0732">Signal</keyword>
<evidence type="ECO:0000313" key="2">
    <source>
        <dbReference type="EMBL" id="OQO09049.1"/>
    </source>
</evidence>
<dbReference type="InParanoid" id="A0A1V8TCD3"/>
<dbReference type="AlphaFoldDB" id="A0A1V8TCD3"/>
<keyword evidence="3" id="KW-1185">Reference proteome</keyword>
<accession>A0A1V8TCD3</accession>
<dbReference type="STRING" id="1507870.A0A1V8TCD3"/>
<evidence type="ECO:0000313" key="3">
    <source>
        <dbReference type="Proteomes" id="UP000192596"/>
    </source>
</evidence>
<feature type="chain" id="PRO_5012122043" evidence="1">
    <location>
        <begin position="19"/>
        <end position="100"/>
    </location>
</feature>